<dbReference type="PROSITE" id="PS00462">
    <property type="entry name" value="G_GLU_TRANSPEPTIDASE"/>
    <property type="match status" value="1"/>
</dbReference>
<dbReference type="PRINTS" id="PR01210">
    <property type="entry name" value="GGTRANSPTASE"/>
</dbReference>
<dbReference type="PANTHER" id="PTHR43199:SF1">
    <property type="entry name" value="GLUTATHIONE HYDROLASE PROENZYME"/>
    <property type="match status" value="1"/>
</dbReference>
<dbReference type="InterPro" id="IPR055262">
    <property type="entry name" value="GGT_CS"/>
</dbReference>
<feature type="region of interest" description="Disordered" evidence="5">
    <location>
        <begin position="418"/>
        <end position="437"/>
    </location>
</feature>
<reference evidence="6 7" key="1">
    <citation type="submission" date="2019-02" db="EMBL/GenBank/DDBJ databases">
        <title>Deep-cultivation of Planctomycetes and their phenomic and genomic characterization uncovers novel biology.</title>
        <authorList>
            <person name="Wiegand S."/>
            <person name="Jogler M."/>
            <person name="Boedeker C."/>
            <person name="Pinto D."/>
            <person name="Vollmers J."/>
            <person name="Rivas-Marin E."/>
            <person name="Kohn T."/>
            <person name="Peeters S.H."/>
            <person name="Heuer A."/>
            <person name="Rast P."/>
            <person name="Oberbeckmann S."/>
            <person name="Bunk B."/>
            <person name="Jeske O."/>
            <person name="Meyerdierks A."/>
            <person name="Storesund J.E."/>
            <person name="Kallscheuer N."/>
            <person name="Luecker S."/>
            <person name="Lage O.M."/>
            <person name="Pohl T."/>
            <person name="Merkel B.J."/>
            <person name="Hornburger P."/>
            <person name="Mueller R.-W."/>
            <person name="Bruemmer F."/>
            <person name="Labrenz M."/>
            <person name="Spormann A.M."/>
            <person name="Op den Camp H."/>
            <person name="Overmann J."/>
            <person name="Amann R."/>
            <person name="Jetten M.S.M."/>
            <person name="Mascher T."/>
            <person name="Medema M.H."/>
            <person name="Devos D.P."/>
            <person name="Kaster A.-K."/>
            <person name="Ovreas L."/>
            <person name="Rohde M."/>
            <person name="Galperin M.Y."/>
            <person name="Jogler C."/>
        </authorList>
    </citation>
    <scope>NUCLEOTIDE SEQUENCE [LARGE SCALE GENOMIC DNA]</scope>
    <source>
        <strain evidence="6 7">Pla133</strain>
    </source>
</reference>
<dbReference type="RefSeq" id="WP_145066527.1">
    <property type="nucleotide sequence ID" value="NZ_CP036287.1"/>
</dbReference>
<dbReference type="GO" id="GO:0016787">
    <property type="term" value="F:hydrolase activity"/>
    <property type="evidence" value="ECO:0007669"/>
    <property type="project" value="UniProtKB-KW"/>
</dbReference>
<dbReference type="InterPro" id="IPR051792">
    <property type="entry name" value="GGT_bact"/>
</dbReference>
<organism evidence="6 7">
    <name type="scientific">Engelhardtia mirabilis</name>
    <dbReference type="NCBI Taxonomy" id="2528011"/>
    <lineage>
        <taxon>Bacteria</taxon>
        <taxon>Pseudomonadati</taxon>
        <taxon>Planctomycetota</taxon>
        <taxon>Planctomycetia</taxon>
        <taxon>Planctomycetia incertae sedis</taxon>
        <taxon>Engelhardtia</taxon>
    </lineage>
</organism>
<keyword evidence="4" id="KW-0865">Zymogen</keyword>
<dbReference type="Pfam" id="PF01019">
    <property type="entry name" value="G_glu_transpept"/>
    <property type="match status" value="1"/>
</dbReference>
<gene>
    <name evidence="6" type="primary">ggt</name>
    <name evidence="6" type="ORF">Pla133_30240</name>
</gene>
<keyword evidence="7" id="KW-1185">Reference proteome</keyword>
<evidence type="ECO:0000313" key="6">
    <source>
        <dbReference type="EMBL" id="QDU67935.1"/>
    </source>
</evidence>
<dbReference type="GO" id="GO:0140096">
    <property type="term" value="F:catalytic activity, acting on a protein"/>
    <property type="evidence" value="ECO:0007669"/>
    <property type="project" value="UniProtKB-ARBA"/>
</dbReference>
<evidence type="ECO:0000256" key="5">
    <source>
        <dbReference type="SAM" id="MobiDB-lite"/>
    </source>
</evidence>
<dbReference type="AlphaFoldDB" id="A0A518BLT0"/>
<dbReference type="InterPro" id="IPR043137">
    <property type="entry name" value="GGT_ssub_C"/>
</dbReference>
<dbReference type="SUPFAM" id="SSF56235">
    <property type="entry name" value="N-terminal nucleophile aminohydrolases (Ntn hydrolases)"/>
    <property type="match status" value="1"/>
</dbReference>
<feature type="region of interest" description="Disordered" evidence="5">
    <location>
        <begin position="608"/>
        <end position="640"/>
    </location>
</feature>
<dbReference type="Proteomes" id="UP000316921">
    <property type="component" value="Chromosome"/>
</dbReference>
<name>A0A518BLT0_9BACT</name>
<sequence length="640" mass="68526">MSRGARRPARSAHQAGARDLAAGADLSGSGLRPRTAGAQHWLALVLATLLAGCSGLPQLSREPDWPTPERGAVVSEHPLATGVGLETLVRGGNAADAAVATALALAVVYPQAGNLGGGGFALWVPHTDPQSAWALDFRETAPRRLVPELFLDADGKVVRERSLVGHLAPGVPGSPDGLEALQRRFGRLEWREVVEPAIRLARDGFEVDAWLAMHLRIESHRARLLASPAARALFYPGGKALEEGDLLRQPELARTLERYAADGADGFYSGDVAEAIVAEIRAGGGVMDHQDLGDYHSRWMRPLQGTFRGQRLITMPPPSSGGVLLLQVLAVLDGFPLDAERQTVRAGAESERDDEERLALSVGLGSRALHWWIEALRMGFADRAQHLGDPDEQHPVPVKALLSSAWIAERRTSIGERANPDVQPWVPTPREAGDETTHLSVLDRDGNAVSMTTTINSLFGSGVLVPRAGFLLNNEMDDFSIVPGVPNDYGLVGSEANQLAPGRRPLSSMTPTVVVDGDGVVTIVIGSPGGPRIITSVIEVLLRMLVYGQSLEEAIRAPRLHQQWKPDFTRVEPGWSPQVLAELEARGHVLMLEPGRWASVQGIEVERGGLPSGFSDPRRGGAAGIEGGEVDPAARPGEFE</sequence>
<dbReference type="KEGG" id="pbap:Pla133_30240"/>
<dbReference type="Gene3D" id="1.10.246.130">
    <property type="match status" value="1"/>
</dbReference>
<keyword evidence="3" id="KW-0378">Hydrolase</keyword>
<dbReference type="InterPro" id="IPR029055">
    <property type="entry name" value="Ntn_hydrolases_N"/>
</dbReference>
<accession>A0A518BLT0</accession>
<protein>
    <submittedName>
        <fullName evidence="6">Gamma-glutamyltranspeptidase</fullName>
        <ecNumber evidence="6">2.3.2.2</ecNumber>
    </submittedName>
</protein>
<evidence type="ECO:0000256" key="2">
    <source>
        <dbReference type="ARBA" id="ARBA00022679"/>
    </source>
</evidence>
<evidence type="ECO:0000256" key="4">
    <source>
        <dbReference type="ARBA" id="ARBA00023145"/>
    </source>
</evidence>
<evidence type="ECO:0000256" key="1">
    <source>
        <dbReference type="ARBA" id="ARBA00009381"/>
    </source>
</evidence>
<dbReference type="EC" id="2.3.2.2" evidence="6"/>
<dbReference type="EMBL" id="CP036287">
    <property type="protein sequence ID" value="QDU67935.1"/>
    <property type="molecule type" value="Genomic_DNA"/>
</dbReference>
<comment type="similarity">
    <text evidence="1">Belongs to the gamma-glutamyltransferase family.</text>
</comment>
<dbReference type="GO" id="GO:0103068">
    <property type="term" value="F:leukotriene C4 gamma-glutamyl transferase activity"/>
    <property type="evidence" value="ECO:0007669"/>
    <property type="project" value="UniProtKB-EC"/>
</dbReference>
<evidence type="ECO:0000256" key="3">
    <source>
        <dbReference type="ARBA" id="ARBA00022801"/>
    </source>
</evidence>
<evidence type="ECO:0000313" key="7">
    <source>
        <dbReference type="Proteomes" id="UP000316921"/>
    </source>
</evidence>
<proteinExistence type="inferred from homology"/>
<dbReference type="InterPro" id="IPR043138">
    <property type="entry name" value="GGT_lsub"/>
</dbReference>
<keyword evidence="6" id="KW-0012">Acyltransferase</keyword>
<keyword evidence="2 6" id="KW-0808">Transferase</keyword>
<dbReference type="FunFam" id="3.60.20.40:FF:000001">
    <property type="entry name" value="Gamma-glutamyltranspeptidase 1"/>
    <property type="match status" value="1"/>
</dbReference>
<dbReference type="PANTHER" id="PTHR43199">
    <property type="entry name" value="GLUTATHIONE HYDROLASE"/>
    <property type="match status" value="1"/>
</dbReference>
<dbReference type="Gene3D" id="3.60.20.40">
    <property type="match status" value="1"/>
</dbReference>